<organism evidence="1 2">
    <name type="scientific">Cucumis melo var. makuwa</name>
    <name type="common">Oriental melon</name>
    <dbReference type="NCBI Taxonomy" id="1194695"/>
    <lineage>
        <taxon>Eukaryota</taxon>
        <taxon>Viridiplantae</taxon>
        <taxon>Streptophyta</taxon>
        <taxon>Embryophyta</taxon>
        <taxon>Tracheophyta</taxon>
        <taxon>Spermatophyta</taxon>
        <taxon>Magnoliopsida</taxon>
        <taxon>eudicotyledons</taxon>
        <taxon>Gunneridae</taxon>
        <taxon>Pentapetalae</taxon>
        <taxon>rosids</taxon>
        <taxon>fabids</taxon>
        <taxon>Cucurbitales</taxon>
        <taxon>Cucurbitaceae</taxon>
        <taxon>Benincaseae</taxon>
        <taxon>Cucumis</taxon>
    </lineage>
</organism>
<dbReference type="AlphaFoldDB" id="A0A5A7TRA4"/>
<gene>
    <name evidence="1" type="ORF">E6C27_scaffold236G004630</name>
</gene>
<dbReference type="Proteomes" id="UP000321393">
    <property type="component" value="Unassembled WGS sequence"/>
</dbReference>
<proteinExistence type="predicted"/>
<dbReference type="EMBL" id="SSTE01014973">
    <property type="protein sequence ID" value="KAA0044111.1"/>
    <property type="molecule type" value="Genomic_DNA"/>
</dbReference>
<comment type="caution">
    <text evidence="1">The sequence shown here is derived from an EMBL/GenBank/DDBJ whole genome shotgun (WGS) entry which is preliminary data.</text>
</comment>
<dbReference type="STRING" id="1194695.A0A5A7TRA4"/>
<evidence type="ECO:0000313" key="1">
    <source>
        <dbReference type="EMBL" id="KAA0044111.1"/>
    </source>
</evidence>
<accession>A0A5A7TRA4</accession>
<sequence>MRIHFFFPSSFPSPHKPLDNFPNFHSRCRVLRIATIDEHISHPLRDSGVPPRYGKTVKSYCELWTWKLASPASHVDIRMGGREAQRHVAHHLPTLQSLSRHVGYISATSAGTAPGQPSGWRESAPFHQFSLLFQVFLLDPVEGPNRTLTSYNRQLDVWERYTKLVQKGERFNVVVNGTTSSGAGGGVESVVNIRIGPCDPFETITP</sequence>
<reference evidence="1 2" key="1">
    <citation type="submission" date="2019-08" db="EMBL/GenBank/DDBJ databases">
        <title>Draft genome sequences of two oriental melons (Cucumis melo L. var makuwa).</title>
        <authorList>
            <person name="Kwon S.-Y."/>
        </authorList>
    </citation>
    <scope>NUCLEOTIDE SEQUENCE [LARGE SCALE GENOMIC DNA]</scope>
    <source>
        <strain evidence="2">cv. SW 3</strain>
        <tissue evidence="1">Leaf</tissue>
    </source>
</reference>
<evidence type="ECO:0000313" key="2">
    <source>
        <dbReference type="Proteomes" id="UP000321393"/>
    </source>
</evidence>
<name>A0A5A7TRA4_CUCMM</name>
<protein>
    <submittedName>
        <fullName evidence="1">Uncharacterized protein</fullName>
    </submittedName>
</protein>